<protein>
    <submittedName>
        <fullName evidence="1">Uncharacterized protein</fullName>
    </submittedName>
</protein>
<dbReference type="AlphaFoldDB" id="A0A433DJS7"/>
<organism evidence="1 2">
    <name type="scientific">Jimgerdemannia flammicorona</name>
    <dbReference type="NCBI Taxonomy" id="994334"/>
    <lineage>
        <taxon>Eukaryota</taxon>
        <taxon>Fungi</taxon>
        <taxon>Fungi incertae sedis</taxon>
        <taxon>Mucoromycota</taxon>
        <taxon>Mucoromycotina</taxon>
        <taxon>Endogonomycetes</taxon>
        <taxon>Endogonales</taxon>
        <taxon>Endogonaceae</taxon>
        <taxon>Jimgerdemannia</taxon>
    </lineage>
</organism>
<gene>
    <name evidence="1" type="ORF">BC936DRAFT_149761</name>
</gene>
<name>A0A433DJS7_9FUNG</name>
<accession>A0A433DJS7</accession>
<dbReference type="Proteomes" id="UP000268093">
    <property type="component" value="Unassembled WGS sequence"/>
</dbReference>
<evidence type="ECO:0000313" key="1">
    <source>
        <dbReference type="EMBL" id="RUP51123.1"/>
    </source>
</evidence>
<sequence length="228" mass="24918">MRAMITIRVLCEFIAGRFGSDEVVVFDNGTVIKVANLHSFIHLAMSAISHHTKQDSLYGASQQAIYDFIRFHPKTRVLRVQLYLDGPFTFLVQTALIPQPVVAQAVEPDHRLQEIDRLFIVDAIRCLGSRVFGVGHVVVVQHLNVVRAAEAVRQADARLALCLAPPKLPHVRVAVCEDIVRAQVRVELVQVGEVHLGPGPCGGCAFEVEIGDGVVKGTGETEMEGVQA</sequence>
<reference evidence="1 2" key="1">
    <citation type="journal article" date="2018" name="New Phytol.">
        <title>Phylogenomics of Endogonaceae and evolution of mycorrhizas within Mucoromycota.</title>
        <authorList>
            <person name="Chang Y."/>
            <person name="Desiro A."/>
            <person name="Na H."/>
            <person name="Sandor L."/>
            <person name="Lipzen A."/>
            <person name="Clum A."/>
            <person name="Barry K."/>
            <person name="Grigoriev I.V."/>
            <person name="Martin F.M."/>
            <person name="Stajich J.E."/>
            <person name="Smith M.E."/>
            <person name="Bonito G."/>
            <person name="Spatafora J.W."/>
        </authorList>
    </citation>
    <scope>NUCLEOTIDE SEQUENCE [LARGE SCALE GENOMIC DNA]</scope>
    <source>
        <strain evidence="1 2">GMNB39</strain>
    </source>
</reference>
<comment type="caution">
    <text evidence="1">The sequence shown here is derived from an EMBL/GenBank/DDBJ whole genome shotgun (WGS) entry which is preliminary data.</text>
</comment>
<evidence type="ECO:0000313" key="2">
    <source>
        <dbReference type="Proteomes" id="UP000268093"/>
    </source>
</evidence>
<proteinExistence type="predicted"/>
<dbReference type="EMBL" id="RBNI01000933">
    <property type="protein sequence ID" value="RUP51123.1"/>
    <property type="molecule type" value="Genomic_DNA"/>
</dbReference>
<keyword evidence="2" id="KW-1185">Reference proteome</keyword>